<name>A0AAQ3WBC4_9ENTE</name>
<gene>
    <name evidence="3" type="ORF">A5821_002851</name>
</gene>
<feature type="signal peptide" evidence="2">
    <location>
        <begin position="1"/>
        <end position="21"/>
    </location>
</feature>
<keyword evidence="2" id="KW-0732">Signal</keyword>
<dbReference type="InterPro" id="IPR046776">
    <property type="entry name" value="Pectate_lyase_5"/>
</dbReference>
<dbReference type="Pfam" id="PF20585">
    <property type="entry name" value="Pectate_lyase_5"/>
    <property type="match status" value="1"/>
</dbReference>
<accession>A0AAQ3WBC4</accession>
<feature type="chain" id="PRO_5042846860" description="WxL domain-containing protein" evidence="2">
    <location>
        <begin position="22"/>
        <end position="1187"/>
    </location>
</feature>
<dbReference type="AlphaFoldDB" id="A0AAQ3WBC4"/>
<evidence type="ECO:0000313" key="3">
    <source>
        <dbReference type="EMBL" id="WYK01714.1"/>
    </source>
</evidence>
<evidence type="ECO:0000313" key="4">
    <source>
        <dbReference type="Proteomes" id="UP000194948"/>
    </source>
</evidence>
<protein>
    <recommendedName>
        <fullName evidence="5">WxL domain-containing protein</fullName>
    </recommendedName>
</protein>
<dbReference type="RefSeq" id="WP_086315368.1">
    <property type="nucleotide sequence ID" value="NZ_CP147244.1"/>
</dbReference>
<organism evidence="3 4">
    <name type="scientific">Candidatus Enterococcus palustris</name>
    <dbReference type="NCBI Taxonomy" id="1834189"/>
    <lineage>
        <taxon>Bacteria</taxon>
        <taxon>Bacillati</taxon>
        <taxon>Bacillota</taxon>
        <taxon>Bacilli</taxon>
        <taxon>Lactobacillales</taxon>
        <taxon>Enterococcaceae</taxon>
        <taxon>Enterococcus</taxon>
    </lineage>
</organism>
<dbReference type="Proteomes" id="UP000194948">
    <property type="component" value="Chromosome"/>
</dbReference>
<keyword evidence="4" id="KW-1185">Reference proteome</keyword>
<evidence type="ECO:0000256" key="1">
    <source>
        <dbReference type="SAM" id="MobiDB-lite"/>
    </source>
</evidence>
<reference evidence="3 4" key="2">
    <citation type="submission" date="2024-03" db="EMBL/GenBank/DDBJ databases">
        <title>The Genome Sequence of Enterococcus sp. DIV0205d.</title>
        <authorList>
            <consortium name="The Broad Institute Genomics Platform"/>
            <consortium name="The Broad Institute Microbial Omics Core"/>
            <consortium name="The Broad Institute Genomic Center for Infectious Diseases"/>
            <person name="Earl A."/>
            <person name="Manson A."/>
            <person name="Gilmore M."/>
            <person name="Schwartman J."/>
            <person name="Shea T."/>
            <person name="Abouelleil A."/>
            <person name="Cao P."/>
            <person name="Chapman S."/>
            <person name="Cusick C."/>
            <person name="Young S."/>
            <person name="Neafsey D."/>
            <person name="Nusbaum C."/>
            <person name="Birren B."/>
        </authorList>
    </citation>
    <scope>NUCLEOTIDE SEQUENCE [LARGE SCALE GENOMIC DNA]</scope>
    <source>
        <strain evidence="3 4">7F3_DIV0205</strain>
    </source>
</reference>
<dbReference type="EMBL" id="CP147244">
    <property type="protein sequence ID" value="WYK01714.1"/>
    <property type="molecule type" value="Genomic_DNA"/>
</dbReference>
<proteinExistence type="predicted"/>
<evidence type="ECO:0000256" key="2">
    <source>
        <dbReference type="SAM" id="SignalP"/>
    </source>
</evidence>
<evidence type="ECO:0008006" key="5">
    <source>
        <dbReference type="Google" id="ProtNLM"/>
    </source>
</evidence>
<feature type="region of interest" description="Disordered" evidence="1">
    <location>
        <begin position="674"/>
        <end position="697"/>
    </location>
</feature>
<reference evidence="4" key="1">
    <citation type="submission" date="2017-05" db="EMBL/GenBank/DDBJ databases">
        <title>The Genome Sequence of EEnterococcus faecalis 9F2_4866.</title>
        <authorList>
            <consortium name="The Broad Institute Genomics Platform"/>
            <consortium name="The Broad Institute Genomic Center for Infectious Diseases"/>
            <person name="Earl A."/>
            <person name="Manson A."/>
            <person name="Schwartman J."/>
            <person name="Gilmore M."/>
            <person name="Abouelleil A."/>
            <person name="Cao P."/>
            <person name="Chapman S."/>
            <person name="Cusick C."/>
            <person name="Shea T."/>
            <person name="Young S."/>
            <person name="Neafsey D."/>
            <person name="Nusbaum C."/>
            <person name="Birren B."/>
        </authorList>
    </citation>
    <scope>NUCLEOTIDE SEQUENCE [LARGE SCALE GENOMIC DNA]</scope>
    <source>
        <strain evidence="4">7F3_DIV0205</strain>
    </source>
</reference>
<sequence length="1187" mass="127689">MKKIKISLVLLAGLVSAVYLYQTSEIKANDESNRISEEVDGSKGVELDAKSASLLADEYPRDENGDIPLDYKESAEVDTTKIPASQIKDIRNDADLQAAFKDPNIVVFNIVADFAITESTGDANYVTSSAAWNPTGNRTIVIEGNNHIVDFRGRAFRTSNGAWDITLQNLTMYSRHYYGVVTTRFATTANQNLSTITYHNIQHTGSQLLRADDTPVKFSGNVSTSLVASYVSPFGGAAFATQSFTTQQNLEVGNAVALAGTTLKLVAGNVGSTDIKAGGTFEVSPNANVTIDNTASTGTTTGELAEALLISGNLDMKEQSKLLVKTVRPYSAVHLASAGSFLKIARKANLDINALANTQNDGANRNVIRLGTSAMLSVGEEGKLSVSSTYTGAGTGSIIYADNSATFTVAKKGTFSVESDGTGSKSLVRMGTNAKFQFSDAEQVDMKFIGTPNAASSLVEMSGSAGYFDVDVQRVKQWNRGSLGEEPSYDWSPMFGMRLPYSARVINNGSIQARSTSSAVRTNFMNYFNTGPTKGISGAQRILFEYIPDVDVSFDSVSNDLITDISSTTVKGVTNPDAYVRISYYPPANGKQITIENTIPSPVEKLPGEVWDNQNSPFTVKGVGGVGGVAATYSYTLPNNQHFEAGGIIAVYAFKEGKDAMIGQIVLDKTPPTGESVEYHAKSGDTAPTPDKLVKNPADTNPATPAFKYEFAEENSAADIASLMSEQGEHDIYVYLLDGATDTAGKPVPNRTKIKSKLVIHDSADFIEGNPITAKSSEIKTMTQKELSDLILQRSKAVASSIKDGRLVDLTDNIEITDFGGLSVASTEGVFTVHLTVKASTAGIPADISAPIQVFIQNDDTEISKDEKYALSAYNFNVAAKDYPTTAEGILSMIRDQETGGKLQLKQLLPAPAVDMDISEIQIDTSNLPAPKTAGATVPAGTYSVPLSYGLGDSAVTKTINVTVIKSEDQIMIDFVDEKGQPIPDITSVTIIGNIGDKVNLKENKDIQTTLESIFAKRYVLDQAPVDEDAVEIKEGGTKVKYVFKGTLSIASIPNKIDFGLNKFKDKNVRVESPNFEQPLTVWDNRANLTNWTLTAKVTKVLTNIGDEKTKLPDAIRYNDGTDNEIILGLDDPQPIVNNHHTTAGLFDVNANVWKDNKGLKLDVKAIDIIKLGEYQGEITWEIAETP</sequence>